<keyword evidence="2" id="KW-0813">Transport</keyword>
<dbReference type="Gene3D" id="3.10.105.10">
    <property type="entry name" value="Dipeptide-binding Protein, Domain 3"/>
    <property type="match status" value="1"/>
</dbReference>
<name>T0JNS3_9BACT</name>
<dbReference type="GO" id="GO:1904680">
    <property type="term" value="F:peptide transmembrane transporter activity"/>
    <property type="evidence" value="ECO:0007669"/>
    <property type="project" value="TreeGrafter"/>
</dbReference>
<evidence type="ECO:0000256" key="2">
    <source>
        <dbReference type="ARBA" id="ARBA00022448"/>
    </source>
</evidence>
<dbReference type="eggNOG" id="COG0747">
    <property type="taxonomic scope" value="Bacteria"/>
</dbReference>
<evidence type="ECO:0000256" key="3">
    <source>
        <dbReference type="ARBA" id="ARBA00022729"/>
    </source>
</evidence>
<comment type="similarity">
    <text evidence="1">Belongs to the bacterial solute-binding protein 5 family.</text>
</comment>
<dbReference type="OrthoDB" id="5469165at2"/>
<evidence type="ECO:0000256" key="1">
    <source>
        <dbReference type="ARBA" id="ARBA00005695"/>
    </source>
</evidence>
<dbReference type="STRING" id="1172190.M947_04035"/>
<dbReference type="Pfam" id="PF00496">
    <property type="entry name" value="SBP_bac_5"/>
    <property type="match status" value="1"/>
</dbReference>
<dbReference type="Proteomes" id="UP000015520">
    <property type="component" value="Unassembled WGS sequence"/>
</dbReference>
<evidence type="ECO:0000313" key="6">
    <source>
        <dbReference type="Proteomes" id="UP000015520"/>
    </source>
</evidence>
<evidence type="ECO:0000259" key="4">
    <source>
        <dbReference type="Pfam" id="PF00496"/>
    </source>
</evidence>
<dbReference type="PATRIC" id="fig|1172190.3.peg.783"/>
<dbReference type="EMBL" id="AUPZ01000005">
    <property type="protein sequence ID" value="EQB39751.1"/>
    <property type="molecule type" value="Genomic_DNA"/>
</dbReference>
<reference evidence="5 6" key="1">
    <citation type="submission" date="2013-07" db="EMBL/GenBank/DDBJ databases">
        <title>Sulfurimonas hongkongensis AST-10 Genome Sequencing.</title>
        <authorList>
            <person name="Cai L."/>
            <person name="Zhang T."/>
        </authorList>
    </citation>
    <scope>NUCLEOTIDE SEQUENCE [LARGE SCALE GENOMIC DNA]</scope>
    <source>
        <strain evidence="5 6">AST-10</strain>
    </source>
</reference>
<gene>
    <name evidence="5" type="ORF">M947_04035</name>
</gene>
<dbReference type="GO" id="GO:0015833">
    <property type="term" value="P:peptide transport"/>
    <property type="evidence" value="ECO:0007669"/>
    <property type="project" value="TreeGrafter"/>
</dbReference>
<dbReference type="PANTHER" id="PTHR30290:SF9">
    <property type="entry name" value="OLIGOPEPTIDE-BINDING PROTEIN APPA"/>
    <property type="match status" value="1"/>
</dbReference>
<protein>
    <recommendedName>
        <fullName evidence="4">Solute-binding protein family 5 domain-containing protein</fullName>
    </recommendedName>
</protein>
<evidence type="ECO:0000313" key="5">
    <source>
        <dbReference type="EMBL" id="EQB39751.1"/>
    </source>
</evidence>
<dbReference type="Gene3D" id="3.40.190.10">
    <property type="entry name" value="Periplasmic binding protein-like II"/>
    <property type="match status" value="1"/>
</dbReference>
<organism evidence="5 6">
    <name type="scientific">Sulfurimonas hongkongensis</name>
    <dbReference type="NCBI Taxonomy" id="1172190"/>
    <lineage>
        <taxon>Bacteria</taxon>
        <taxon>Pseudomonadati</taxon>
        <taxon>Campylobacterota</taxon>
        <taxon>Epsilonproteobacteria</taxon>
        <taxon>Campylobacterales</taxon>
        <taxon>Sulfurimonadaceae</taxon>
        <taxon>Sulfurimonas</taxon>
    </lineage>
</organism>
<accession>T0JNS3</accession>
<keyword evidence="6" id="KW-1185">Reference proteome</keyword>
<dbReference type="InterPro" id="IPR000914">
    <property type="entry name" value="SBP_5_dom"/>
</dbReference>
<dbReference type="InterPro" id="IPR039424">
    <property type="entry name" value="SBP_5"/>
</dbReference>
<dbReference type="PANTHER" id="PTHR30290">
    <property type="entry name" value="PERIPLASMIC BINDING COMPONENT OF ABC TRANSPORTER"/>
    <property type="match status" value="1"/>
</dbReference>
<sequence length="466" mass="54978">MDDFTYEFELRKGLKFQDGSEFDTADVLLNFEYFKRSPFLYTNIDNVDFEVIKIDKYKFKIVLKEKYEMFFTDLANIYFHTREYLKKYGFKGSETESTTHAPGAYGMGPYILKEGYALGSKHTPIIELEANPYYYNKEYPKIRRVTAYTQLSATKALEMITQKEGELDFAPIAFNKKIEVLTSKYAKLNISKSTNNFIIFFNLINANERLKSKEVRVALNQALNQENLLNFVYKNEGYIAPFASSVNYEIVKKVLKDAKPKEQESYTKEKMHKLLKGLHLKVFTQDSFMFLFKGIEYQLKKYGVTLSYTITSSEKDIYEQLLTTHKSQNTQKWDLLIWGDDDWYYGNPWSVLFIYEDESAWSTIGKDRLMKSYIDEFFVTKVDSKEYEEIVSKILYRAKEMAYTLRVPSPNKVTALNKEIIYKPYKGAVIPIWEMQITKDHYSIRKTREYPKYLEQPIKPKRGNCE</sequence>
<dbReference type="AlphaFoldDB" id="T0JNS3"/>
<comment type="caution">
    <text evidence="5">The sequence shown here is derived from an EMBL/GenBank/DDBJ whole genome shotgun (WGS) entry which is preliminary data.</text>
</comment>
<dbReference type="SUPFAM" id="SSF53850">
    <property type="entry name" value="Periplasmic binding protein-like II"/>
    <property type="match status" value="1"/>
</dbReference>
<proteinExistence type="inferred from homology"/>
<feature type="domain" description="Solute-binding protein family 5" evidence="4">
    <location>
        <begin position="2"/>
        <end position="353"/>
    </location>
</feature>
<keyword evidence="3" id="KW-0732">Signal</keyword>